<dbReference type="WBParaSite" id="PS1159_v2.g4828.t1">
    <property type="protein sequence ID" value="PS1159_v2.g4828.t1"/>
    <property type="gene ID" value="PS1159_v2.g4828"/>
</dbReference>
<sequence length="424" mass="49497">MEIMLFRPDKFKEWYTCNYTLSDDLIPDNKVLCSIYVAVSTVLLILSIPCMTAILKLKLLDQSCYKIMFFIGVFDIMALISAGIVSGGFGFFHINYCQAPKLFFIIGIIVEAGWAAQTSASILLAINRCLVMTSHNFGNELFKGWRTWAFCCIPLVYGIYVMFIVNPLIFSPVIMTWTFNPHIGVYIDPDNRYVSLMPVINNFVVVIAVPLIYLIFLCIHKMQKNNITSKVKDDKKQRKVFYQVFLICFSTTSLATIYVIIQYIVFPSWVYHLSQCIWILYAGSPTIVYLTLNRRIRKTAFPMFSHFSETQKMSDLPEKLTSISLDDYALQRLERLQHQTRRLNDELKIETEFSNRIEREHTNLEKKLEKLIEQEMKRERTWHKNVELAVKIEKNSTETAVEIKQTEKKKVKRKVKKSKERQKS</sequence>
<organism evidence="1 2">
    <name type="scientific">Panagrolaimus sp. PS1159</name>
    <dbReference type="NCBI Taxonomy" id="55785"/>
    <lineage>
        <taxon>Eukaryota</taxon>
        <taxon>Metazoa</taxon>
        <taxon>Ecdysozoa</taxon>
        <taxon>Nematoda</taxon>
        <taxon>Chromadorea</taxon>
        <taxon>Rhabditida</taxon>
        <taxon>Tylenchina</taxon>
        <taxon>Panagrolaimomorpha</taxon>
        <taxon>Panagrolaimoidea</taxon>
        <taxon>Panagrolaimidae</taxon>
        <taxon>Panagrolaimus</taxon>
    </lineage>
</organism>
<protein>
    <submittedName>
        <fullName evidence="2">Uncharacterized protein</fullName>
    </submittedName>
</protein>
<accession>A0AC35GGU7</accession>
<dbReference type="Proteomes" id="UP000887580">
    <property type="component" value="Unplaced"/>
</dbReference>
<reference evidence="2" key="1">
    <citation type="submission" date="2022-11" db="UniProtKB">
        <authorList>
            <consortium name="WormBaseParasite"/>
        </authorList>
    </citation>
    <scope>IDENTIFICATION</scope>
</reference>
<evidence type="ECO:0000313" key="1">
    <source>
        <dbReference type="Proteomes" id="UP000887580"/>
    </source>
</evidence>
<name>A0AC35GGU7_9BILA</name>
<proteinExistence type="predicted"/>
<evidence type="ECO:0000313" key="2">
    <source>
        <dbReference type="WBParaSite" id="PS1159_v2.g4828.t1"/>
    </source>
</evidence>